<dbReference type="InterPro" id="IPR021130">
    <property type="entry name" value="PRib-ATP_PPHydrolase-like"/>
</dbReference>
<reference evidence="11 12" key="1">
    <citation type="submission" date="2017-04" db="EMBL/GenBank/DDBJ databases">
        <authorList>
            <person name="Afonso C.L."/>
            <person name="Miller P.J."/>
            <person name="Scott M.A."/>
            <person name="Spackman E."/>
            <person name="Goraichik I."/>
            <person name="Dimitrov K.M."/>
            <person name="Suarez D.L."/>
            <person name="Swayne D.E."/>
        </authorList>
    </citation>
    <scope>NUCLEOTIDE SEQUENCE [LARGE SCALE GENOMIC DNA]</scope>
    <source>
        <strain evidence="11 12">VK13</strain>
    </source>
</reference>
<evidence type="ECO:0000256" key="10">
    <source>
        <dbReference type="HAMAP-Rule" id="MF_01020"/>
    </source>
</evidence>
<dbReference type="Pfam" id="PF01503">
    <property type="entry name" value="PRA-PH"/>
    <property type="match status" value="1"/>
</dbReference>
<evidence type="ECO:0000313" key="12">
    <source>
        <dbReference type="Proteomes" id="UP000192708"/>
    </source>
</evidence>
<dbReference type="GO" id="GO:0004636">
    <property type="term" value="F:phosphoribosyl-ATP diphosphatase activity"/>
    <property type="evidence" value="ECO:0007669"/>
    <property type="project" value="UniProtKB-UniRule"/>
</dbReference>
<dbReference type="CDD" id="cd11534">
    <property type="entry name" value="NTP-PPase_HisIE_like"/>
    <property type="match status" value="1"/>
</dbReference>
<dbReference type="GO" id="GO:0000105">
    <property type="term" value="P:L-histidine biosynthetic process"/>
    <property type="evidence" value="ECO:0007669"/>
    <property type="project" value="UniProtKB-UniRule"/>
</dbReference>
<comment type="similarity">
    <text evidence="10">Belongs to the PRA-PH family.</text>
</comment>
<keyword evidence="12" id="KW-1185">Reference proteome</keyword>
<dbReference type="GO" id="GO:0005737">
    <property type="term" value="C:cytoplasm"/>
    <property type="evidence" value="ECO:0007669"/>
    <property type="project" value="UniProtKB-SubCell"/>
</dbReference>
<gene>
    <name evidence="10" type="primary">hisE</name>
    <name evidence="11" type="ORF">SAMN06296008_11720</name>
</gene>
<proteinExistence type="inferred from homology"/>
<dbReference type="PANTHER" id="PTHR42945:SF9">
    <property type="entry name" value="HISTIDINE BIOSYNTHESIS BIFUNCTIONAL PROTEIN HISIE"/>
    <property type="match status" value="1"/>
</dbReference>
<evidence type="ECO:0000256" key="7">
    <source>
        <dbReference type="ARBA" id="ARBA00022801"/>
    </source>
</evidence>
<dbReference type="RefSeq" id="WP_084285570.1">
    <property type="nucleotide sequence ID" value="NZ_FWXJ01000017.1"/>
</dbReference>
<evidence type="ECO:0000256" key="8">
    <source>
        <dbReference type="ARBA" id="ARBA00022840"/>
    </source>
</evidence>
<evidence type="ECO:0000256" key="1">
    <source>
        <dbReference type="ARBA" id="ARBA00001460"/>
    </source>
</evidence>
<dbReference type="STRING" id="1938817.SAMN06296008_11720"/>
<evidence type="ECO:0000256" key="2">
    <source>
        <dbReference type="ARBA" id="ARBA00004496"/>
    </source>
</evidence>
<dbReference type="EC" id="3.6.1.31" evidence="10"/>
<dbReference type="Gene3D" id="1.10.287.1080">
    <property type="entry name" value="MazG-like"/>
    <property type="match status" value="1"/>
</dbReference>
<evidence type="ECO:0000256" key="6">
    <source>
        <dbReference type="ARBA" id="ARBA00022741"/>
    </source>
</evidence>
<dbReference type="EMBL" id="FWXJ01000017">
    <property type="protein sequence ID" value="SMC78132.1"/>
    <property type="molecule type" value="Genomic_DNA"/>
</dbReference>
<evidence type="ECO:0000256" key="3">
    <source>
        <dbReference type="ARBA" id="ARBA00005204"/>
    </source>
</evidence>
<dbReference type="SUPFAM" id="SSF101386">
    <property type="entry name" value="all-alpha NTP pyrophosphatases"/>
    <property type="match status" value="1"/>
</dbReference>
<keyword evidence="7 10" id="KW-0378">Hydrolase</keyword>
<dbReference type="InterPro" id="IPR008179">
    <property type="entry name" value="HisE"/>
</dbReference>
<evidence type="ECO:0000256" key="5">
    <source>
        <dbReference type="ARBA" id="ARBA00022605"/>
    </source>
</evidence>
<dbReference type="UniPathway" id="UPA00031">
    <property type="reaction ID" value="UER00007"/>
</dbReference>
<evidence type="ECO:0000256" key="4">
    <source>
        <dbReference type="ARBA" id="ARBA00022490"/>
    </source>
</evidence>
<name>A0A1W2BZQ7_9BURK</name>
<keyword evidence="6 10" id="KW-0547">Nucleotide-binding</keyword>
<dbReference type="AlphaFoldDB" id="A0A1W2BZQ7"/>
<evidence type="ECO:0000256" key="9">
    <source>
        <dbReference type="ARBA" id="ARBA00023102"/>
    </source>
</evidence>
<keyword evidence="4 10" id="KW-0963">Cytoplasm</keyword>
<dbReference type="Proteomes" id="UP000192708">
    <property type="component" value="Unassembled WGS sequence"/>
</dbReference>
<comment type="subcellular location">
    <subcellularLocation>
        <location evidence="2 10">Cytoplasm</location>
    </subcellularLocation>
</comment>
<protein>
    <recommendedName>
        <fullName evidence="10">Phosphoribosyl-ATP pyrophosphatase</fullName>
        <shortName evidence="10">PRA-PH</shortName>
        <ecNumber evidence="10">3.6.1.31</ecNumber>
    </recommendedName>
</protein>
<keyword evidence="9 10" id="KW-0368">Histidine biosynthesis</keyword>
<dbReference type="NCBIfam" id="TIGR03188">
    <property type="entry name" value="histidine_hisI"/>
    <property type="match status" value="1"/>
</dbReference>
<dbReference type="PANTHER" id="PTHR42945">
    <property type="entry name" value="HISTIDINE BIOSYNTHESIS BIFUNCTIONAL PROTEIN"/>
    <property type="match status" value="1"/>
</dbReference>
<accession>A0A1W2BZQ7</accession>
<comment type="pathway">
    <text evidence="3 10">Amino-acid biosynthesis; L-histidine biosynthesis; L-histidine from 5-phospho-alpha-D-ribose 1-diphosphate: step 2/9.</text>
</comment>
<organism evidence="11 12">
    <name type="scientific">Polynucleobacter kasalickyi</name>
    <dbReference type="NCBI Taxonomy" id="1938817"/>
    <lineage>
        <taxon>Bacteria</taxon>
        <taxon>Pseudomonadati</taxon>
        <taxon>Pseudomonadota</taxon>
        <taxon>Betaproteobacteria</taxon>
        <taxon>Burkholderiales</taxon>
        <taxon>Burkholderiaceae</taxon>
        <taxon>Polynucleobacter</taxon>
    </lineage>
</organism>
<dbReference type="OrthoDB" id="9814738at2"/>
<keyword evidence="8 10" id="KW-0067">ATP-binding</keyword>
<dbReference type="NCBIfam" id="NF001611">
    <property type="entry name" value="PRK00400.1-3"/>
    <property type="match status" value="1"/>
</dbReference>
<sequence length="127" mass="13999">MSNQLNQILEVLDATIASRRASVQEGNVDALSYVAKLMKKGDDAILKKIGEEATEVVMAAKDSRTNVIEGRFNSEYQAKLVGEVADLWFHSLVLLGQFDLTSKDVLGELGRREGMSGIVEKESRVKE</sequence>
<evidence type="ECO:0000313" key="11">
    <source>
        <dbReference type="EMBL" id="SMC78132.1"/>
    </source>
</evidence>
<dbReference type="HAMAP" id="MF_01020">
    <property type="entry name" value="HisE"/>
    <property type="match status" value="1"/>
</dbReference>
<dbReference type="GO" id="GO:0005524">
    <property type="term" value="F:ATP binding"/>
    <property type="evidence" value="ECO:0007669"/>
    <property type="project" value="UniProtKB-KW"/>
</dbReference>
<keyword evidence="5 10" id="KW-0028">Amino-acid biosynthesis</keyword>
<comment type="catalytic activity">
    <reaction evidence="1 10">
        <text>1-(5-phospho-beta-D-ribosyl)-ATP + H2O = 1-(5-phospho-beta-D-ribosyl)-5'-AMP + diphosphate + H(+)</text>
        <dbReference type="Rhea" id="RHEA:22828"/>
        <dbReference type="ChEBI" id="CHEBI:15377"/>
        <dbReference type="ChEBI" id="CHEBI:15378"/>
        <dbReference type="ChEBI" id="CHEBI:33019"/>
        <dbReference type="ChEBI" id="CHEBI:59457"/>
        <dbReference type="ChEBI" id="CHEBI:73183"/>
        <dbReference type="EC" id="3.6.1.31"/>
    </reaction>
</comment>